<feature type="transmembrane region" description="Helical" evidence="1">
    <location>
        <begin position="202"/>
        <end position="221"/>
    </location>
</feature>
<dbReference type="PANTHER" id="PTHR23028:SF53">
    <property type="entry name" value="ACYL_TRANSF_3 DOMAIN-CONTAINING PROTEIN"/>
    <property type="match status" value="1"/>
</dbReference>
<evidence type="ECO:0000313" key="4">
    <source>
        <dbReference type="Proteomes" id="UP000283523"/>
    </source>
</evidence>
<gene>
    <name evidence="3" type="ORF">DYU11_20320</name>
</gene>
<keyword evidence="1" id="KW-1133">Transmembrane helix</keyword>
<name>A0A418M3J4_9BACT</name>
<dbReference type="GO" id="GO:0016747">
    <property type="term" value="F:acyltransferase activity, transferring groups other than amino-acyl groups"/>
    <property type="evidence" value="ECO:0007669"/>
    <property type="project" value="InterPro"/>
</dbReference>
<feature type="domain" description="Acyltransferase 3" evidence="2">
    <location>
        <begin position="6"/>
        <end position="336"/>
    </location>
</feature>
<dbReference type="AlphaFoldDB" id="A0A418M3J4"/>
<feature type="transmembrane region" description="Helical" evidence="1">
    <location>
        <begin position="259"/>
        <end position="278"/>
    </location>
</feature>
<dbReference type="Proteomes" id="UP000283523">
    <property type="component" value="Unassembled WGS sequence"/>
</dbReference>
<feature type="transmembrane region" description="Helical" evidence="1">
    <location>
        <begin position="233"/>
        <end position="253"/>
    </location>
</feature>
<keyword evidence="3" id="KW-0808">Transferase</keyword>
<evidence type="ECO:0000259" key="2">
    <source>
        <dbReference type="Pfam" id="PF01757"/>
    </source>
</evidence>
<evidence type="ECO:0000256" key="1">
    <source>
        <dbReference type="SAM" id="Phobius"/>
    </source>
</evidence>
<proteinExistence type="predicted"/>
<dbReference type="GO" id="GO:0016020">
    <property type="term" value="C:membrane"/>
    <property type="evidence" value="ECO:0007669"/>
    <property type="project" value="TreeGrafter"/>
</dbReference>
<evidence type="ECO:0000313" key="3">
    <source>
        <dbReference type="EMBL" id="RIV20397.1"/>
    </source>
</evidence>
<keyword evidence="1" id="KW-0812">Transmembrane</keyword>
<organism evidence="3 4">
    <name type="scientific">Fibrisoma montanum</name>
    <dbReference type="NCBI Taxonomy" id="2305895"/>
    <lineage>
        <taxon>Bacteria</taxon>
        <taxon>Pseudomonadati</taxon>
        <taxon>Bacteroidota</taxon>
        <taxon>Cytophagia</taxon>
        <taxon>Cytophagales</taxon>
        <taxon>Spirosomataceae</taxon>
        <taxon>Fibrisoma</taxon>
    </lineage>
</organism>
<dbReference type="InterPro" id="IPR050879">
    <property type="entry name" value="Acyltransferase_3"/>
</dbReference>
<dbReference type="Pfam" id="PF01757">
    <property type="entry name" value="Acyl_transf_3"/>
    <property type="match status" value="1"/>
</dbReference>
<sequence length="372" mass="42155">MRFPQLTFTRFIAAMIVLLFHFGHSEAMLSIPFFGHILEYANSLLSYFFVLTGFLLIVSIVRNGEAPKAIPSGLFWINRFARIYPLHILALVLTVGLQLAVVSYNPTADVPPLRADKLILNALLLHAWYPNYALIYNYVSWTLCIEVLLSLLAPALYGWMNKQETPALVRNIVLVWVGSLIVHFLCVQNGMPVDWGFYWPPFHIPEFIVGMLGGFMMVRHYPQLKASASKIHAAAFIGSGAMLLIMGFATQVLFKNSIIFAPVFMFIIMSVCLAENWFSRLLSTRPLIYLGEIGYGLFILQVPVSILMLYFFDEFVDWPYKYVCVAFLVVLIAVSAAVYEGMEKPIRNYMKKQLKKRMATLAPEPAVQKVTA</sequence>
<feature type="transmembrane region" description="Helical" evidence="1">
    <location>
        <begin position="7"/>
        <end position="24"/>
    </location>
</feature>
<keyword evidence="4" id="KW-1185">Reference proteome</keyword>
<dbReference type="EMBL" id="QXED01000006">
    <property type="protein sequence ID" value="RIV20397.1"/>
    <property type="molecule type" value="Genomic_DNA"/>
</dbReference>
<feature type="transmembrane region" description="Helical" evidence="1">
    <location>
        <begin position="318"/>
        <end position="342"/>
    </location>
</feature>
<dbReference type="PANTHER" id="PTHR23028">
    <property type="entry name" value="ACETYLTRANSFERASE"/>
    <property type="match status" value="1"/>
</dbReference>
<protein>
    <submittedName>
        <fullName evidence="3">Acyltransferase</fullName>
    </submittedName>
</protein>
<keyword evidence="1" id="KW-0472">Membrane</keyword>
<feature type="transmembrane region" description="Helical" evidence="1">
    <location>
        <begin position="138"/>
        <end position="160"/>
    </location>
</feature>
<feature type="transmembrane region" description="Helical" evidence="1">
    <location>
        <begin position="287"/>
        <end position="312"/>
    </location>
</feature>
<dbReference type="RefSeq" id="WP_119669564.1">
    <property type="nucleotide sequence ID" value="NZ_QXED01000006.1"/>
</dbReference>
<feature type="transmembrane region" description="Helical" evidence="1">
    <location>
        <begin position="172"/>
        <end position="190"/>
    </location>
</feature>
<feature type="transmembrane region" description="Helical" evidence="1">
    <location>
        <begin position="83"/>
        <end position="104"/>
    </location>
</feature>
<comment type="caution">
    <text evidence="3">The sequence shown here is derived from an EMBL/GenBank/DDBJ whole genome shotgun (WGS) entry which is preliminary data.</text>
</comment>
<keyword evidence="3" id="KW-0012">Acyltransferase</keyword>
<dbReference type="InterPro" id="IPR002656">
    <property type="entry name" value="Acyl_transf_3_dom"/>
</dbReference>
<dbReference type="OrthoDB" id="9796461at2"/>
<reference evidence="3 4" key="1">
    <citation type="submission" date="2018-08" db="EMBL/GenBank/DDBJ databases">
        <title>Fibrisoma montanum sp. nov., isolated from Danxia mountain soil.</title>
        <authorList>
            <person name="Huang Y."/>
        </authorList>
    </citation>
    <scope>NUCLEOTIDE SEQUENCE [LARGE SCALE GENOMIC DNA]</scope>
    <source>
        <strain evidence="3 4">HYT19</strain>
    </source>
</reference>
<feature type="transmembrane region" description="Helical" evidence="1">
    <location>
        <begin position="44"/>
        <end position="62"/>
    </location>
</feature>
<accession>A0A418M3J4</accession>
<dbReference type="GO" id="GO:0000271">
    <property type="term" value="P:polysaccharide biosynthetic process"/>
    <property type="evidence" value="ECO:0007669"/>
    <property type="project" value="TreeGrafter"/>
</dbReference>